<dbReference type="InterPro" id="IPR005471">
    <property type="entry name" value="Tscrpt_reg_IclR_N"/>
</dbReference>
<dbReference type="InterPro" id="IPR036390">
    <property type="entry name" value="WH_DNA-bd_sf"/>
</dbReference>
<evidence type="ECO:0000259" key="1">
    <source>
        <dbReference type="Pfam" id="PF09339"/>
    </source>
</evidence>
<feature type="domain" description="HTH iclR-type" evidence="1">
    <location>
        <begin position="156"/>
        <end position="194"/>
    </location>
</feature>
<name>A0A3G3JTC8_9BACL</name>
<organism evidence="2 3">
    <name type="scientific">Cohnella candidum</name>
    <dbReference type="NCBI Taxonomy" id="2674991"/>
    <lineage>
        <taxon>Bacteria</taxon>
        <taxon>Bacillati</taxon>
        <taxon>Bacillota</taxon>
        <taxon>Bacilli</taxon>
        <taxon>Bacillales</taxon>
        <taxon>Paenibacillaceae</taxon>
        <taxon>Cohnella</taxon>
    </lineage>
</organism>
<dbReference type="Gene3D" id="3.40.960.10">
    <property type="entry name" value="VSR Endonuclease"/>
    <property type="match status" value="1"/>
</dbReference>
<evidence type="ECO:0000313" key="3">
    <source>
        <dbReference type="Proteomes" id="UP000269097"/>
    </source>
</evidence>
<protein>
    <submittedName>
        <fullName evidence="2">DNA-binding response regulator</fullName>
    </submittedName>
</protein>
<dbReference type="Pfam" id="PF09339">
    <property type="entry name" value="HTH_IclR"/>
    <property type="match status" value="1"/>
</dbReference>
<dbReference type="InterPro" id="IPR036388">
    <property type="entry name" value="WH-like_DNA-bd_sf"/>
</dbReference>
<dbReference type="EMBL" id="CP033433">
    <property type="protein sequence ID" value="AYQ71483.1"/>
    <property type="molecule type" value="Genomic_DNA"/>
</dbReference>
<evidence type="ECO:0000313" key="2">
    <source>
        <dbReference type="EMBL" id="AYQ71483.1"/>
    </source>
</evidence>
<dbReference type="Gene3D" id="1.10.10.10">
    <property type="entry name" value="Winged helix-like DNA-binding domain superfamily/Winged helix DNA-binding domain"/>
    <property type="match status" value="1"/>
</dbReference>
<dbReference type="SUPFAM" id="SSF46785">
    <property type="entry name" value="Winged helix' DNA-binding domain"/>
    <property type="match status" value="1"/>
</dbReference>
<dbReference type="Proteomes" id="UP000269097">
    <property type="component" value="Chromosome"/>
</dbReference>
<keyword evidence="2" id="KW-0238">DNA-binding</keyword>
<dbReference type="GO" id="GO:0003677">
    <property type="term" value="F:DNA binding"/>
    <property type="evidence" value="ECO:0007669"/>
    <property type="project" value="UniProtKB-KW"/>
</dbReference>
<dbReference type="KEGG" id="coh:EAV92_02115"/>
<proteinExistence type="predicted"/>
<sequence>MDYDAWMEYHRKSAKGERLRRLTEQAFHAERTFATKIWQPALGSFEFLYPEYEIRDYRDGIRFLDFAYIGRGLKICIEIDGFGPHWRDISRRDFGAQLMRQNHLVIDGWMVLRFSYDDIAERPRQCQQILQQLIGKWADADKKVKLSPMETALMRLASGSAGMLTPAMASAELGLHRTTVVRHLQSLVEKGLVAPVDPLSKRVARYRVVEEKIPYGGW</sequence>
<reference evidence="2 3" key="1">
    <citation type="submission" date="2018-10" db="EMBL/GenBank/DDBJ databases">
        <title>Genome Sequence of Cohnella sp.</title>
        <authorList>
            <person name="Srinivasan S."/>
            <person name="Kim M.K."/>
        </authorList>
    </citation>
    <scope>NUCLEOTIDE SEQUENCE [LARGE SCALE GENOMIC DNA]</scope>
    <source>
        <strain evidence="2 3">18JY8-7</strain>
    </source>
</reference>
<dbReference type="AlphaFoldDB" id="A0A3G3JTC8"/>
<gene>
    <name evidence="2" type="ORF">EAV92_02115</name>
</gene>
<keyword evidence="3" id="KW-1185">Reference proteome</keyword>
<accession>A0A3G3JTC8</accession>
<dbReference type="GO" id="GO:0006355">
    <property type="term" value="P:regulation of DNA-templated transcription"/>
    <property type="evidence" value="ECO:0007669"/>
    <property type="project" value="InterPro"/>
</dbReference>
<dbReference type="RefSeq" id="WP_123039546.1">
    <property type="nucleotide sequence ID" value="NZ_CP033433.1"/>
</dbReference>